<dbReference type="InterPro" id="IPR003675">
    <property type="entry name" value="Rce1/LyrA-like_dom"/>
</dbReference>
<gene>
    <name evidence="4" type="ORF">E5983_06090</name>
</gene>
<feature type="transmembrane region" description="Helical" evidence="2">
    <location>
        <begin position="44"/>
        <end position="67"/>
    </location>
</feature>
<dbReference type="EMBL" id="WSRS01000050">
    <property type="protein sequence ID" value="MVX59208.1"/>
    <property type="molecule type" value="Genomic_DNA"/>
</dbReference>
<keyword evidence="4" id="KW-0645">Protease</keyword>
<evidence type="ECO:0000259" key="3">
    <source>
        <dbReference type="Pfam" id="PF02517"/>
    </source>
</evidence>
<dbReference type="GO" id="GO:0006508">
    <property type="term" value="P:proteolysis"/>
    <property type="evidence" value="ECO:0007669"/>
    <property type="project" value="UniProtKB-KW"/>
</dbReference>
<feature type="transmembrane region" description="Helical" evidence="2">
    <location>
        <begin position="170"/>
        <end position="203"/>
    </location>
</feature>
<protein>
    <submittedName>
        <fullName evidence="4">CPBP family intramembrane metalloprotease</fullName>
    </submittedName>
</protein>
<dbReference type="AlphaFoldDB" id="A0A7X3G8R4"/>
<dbReference type="Proteomes" id="UP000461595">
    <property type="component" value="Unassembled WGS sequence"/>
</dbReference>
<feature type="transmembrane region" description="Helical" evidence="2">
    <location>
        <begin position="215"/>
        <end position="233"/>
    </location>
</feature>
<dbReference type="OrthoDB" id="8607342at2"/>
<feature type="transmembrane region" description="Helical" evidence="2">
    <location>
        <begin position="130"/>
        <end position="149"/>
    </location>
</feature>
<keyword evidence="2" id="KW-0812">Transmembrane</keyword>
<dbReference type="PANTHER" id="PTHR36435">
    <property type="entry name" value="SLR1288 PROTEIN"/>
    <property type="match status" value="1"/>
</dbReference>
<reference evidence="4 5" key="1">
    <citation type="submission" date="2019-12" db="EMBL/GenBank/DDBJ databases">
        <title>Microbes associate with the intestines of laboratory mice.</title>
        <authorList>
            <person name="Navarre W."/>
            <person name="Wong E."/>
        </authorList>
    </citation>
    <scope>NUCLEOTIDE SEQUENCE [LARGE SCALE GENOMIC DNA]</scope>
    <source>
        <strain evidence="4 5">NM51_B2-22</strain>
    </source>
</reference>
<feature type="transmembrane region" description="Helical" evidence="2">
    <location>
        <begin position="88"/>
        <end position="110"/>
    </location>
</feature>
<organism evidence="4 5">
    <name type="scientific">Streptococcus danieliae</name>
    <dbReference type="NCBI Taxonomy" id="747656"/>
    <lineage>
        <taxon>Bacteria</taxon>
        <taxon>Bacillati</taxon>
        <taxon>Bacillota</taxon>
        <taxon>Bacilli</taxon>
        <taxon>Lactobacillales</taxon>
        <taxon>Streptococcaceae</taxon>
        <taxon>Streptococcus</taxon>
    </lineage>
</organism>
<dbReference type="RefSeq" id="WP_160332993.1">
    <property type="nucleotide sequence ID" value="NZ_WSRS01000050.1"/>
</dbReference>
<comment type="similarity">
    <text evidence="1">Belongs to the UPF0177 family.</text>
</comment>
<dbReference type="InterPro" id="IPR052710">
    <property type="entry name" value="CAAX_protease"/>
</dbReference>
<dbReference type="GO" id="GO:0008237">
    <property type="term" value="F:metallopeptidase activity"/>
    <property type="evidence" value="ECO:0007669"/>
    <property type="project" value="UniProtKB-KW"/>
</dbReference>
<keyword evidence="2" id="KW-1133">Transmembrane helix</keyword>
<dbReference type="PANTHER" id="PTHR36435:SF1">
    <property type="entry name" value="CAAX AMINO TERMINAL PROTEASE FAMILY PROTEIN"/>
    <property type="match status" value="1"/>
</dbReference>
<feature type="domain" description="CAAX prenyl protease 2/Lysostaphin resistance protein A-like" evidence="3">
    <location>
        <begin position="135"/>
        <end position="225"/>
    </location>
</feature>
<dbReference type="Pfam" id="PF02517">
    <property type="entry name" value="Rce1-like"/>
    <property type="match status" value="1"/>
</dbReference>
<evidence type="ECO:0000313" key="5">
    <source>
        <dbReference type="Proteomes" id="UP000461595"/>
    </source>
</evidence>
<dbReference type="GO" id="GO:0080120">
    <property type="term" value="P:CAAX-box protein maturation"/>
    <property type="evidence" value="ECO:0007669"/>
    <property type="project" value="UniProtKB-ARBA"/>
</dbReference>
<keyword evidence="2" id="KW-0472">Membrane</keyword>
<feature type="transmembrane region" description="Helical" evidence="2">
    <location>
        <begin position="12"/>
        <end position="32"/>
    </location>
</feature>
<sequence>MVLKSIQVLGRIFVWFLMIALASLLNGLPLSLGLLEQDLSVGQQWLAVVVYLAFSFAIIYSLLKWYFNQPDAGSKSAQFDASQWKHLFLGWGTLMGANILFGIFRSSVGLEEQATNQQIIVDALGSVKELGTPYLTAFMIGMVILAPLAEELVFRGLGSKFVFRGWPTGLIAFLTSVTFGYLHVISLDLNFILSYSVMGYIFYRAFARRNNIWDSIWLHMLNNAFAFAIILLLRKRPITRYLPIK</sequence>
<keyword evidence="4" id="KW-0482">Metalloprotease</keyword>
<keyword evidence="4" id="KW-0378">Hydrolase</keyword>
<name>A0A7X3G8R4_9STRE</name>
<dbReference type="GO" id="GO:0004175">
    <property type="term" value="F:endopeptidase activity"/>
    <property type="evidence" value="ECO:0007669"/>
    <property type="project" value="UniProtKB-ARBA"/>
</dbReference>
<comment type="caution">
    <text evidence="4">The sequence shown here is derived from an EMBL/GenBank/DDBJ whole genome shotgun (WGS) entry which is preliminary data.</text>
</comment>
<proteinExistence type="inferred from homology"/>
<evidence type="ECO:0000256" key="1">
    <source>
        <dbReference type="ARBA" id="ARBA00009067"/>
    </source>
</evidence>
<accession>A0A7X3G8R4</accession>
<evidence type="ECO:0000256" key="2">
    <source>
        <dbReference type="SAM" id="Phobius"/>
    </source>
</evidence>
<evidence type="ECO:0000313" key="4">
    <source>
        <dbReference type="EMBL" id="MVX59208.1"/>
    </source>
</evidence>